<sequence length="175" mass="19709">SGNPSETKETINLLGFLDGQTTNPSLISKNPEIKKRLNKDEKFSKKEIYKFYREIVQEISILIPKGSVSIEVYADESTTAEMMLPQAKEMFKWIHNAHIKFPITKEGLIAAHRAVKHGLRINMTLCFTQDQAAAVYSATKGAKKNQVFISPFVGRLDDIGESGMSLVENILKMYQ</sequence>
<dbReference type="Gene3D" id="3.20.20.70">
    <property type="entry name" value="Aldolase class I"/>
    <property type="match status" value="1"/>
</dbReference>
<dbReference type="Pfam" id="PF00923">
    <property type="entry name" value="TAL_FSA"/>
    <property type="match status" value="1"/>
</dbReference>
<gene>
    <name evidence="2" type="ORF">S06H3_61125</name>
</gene>
<dbReference type="PANTHER" id="PTHR10683">
    <property type="entry name" value="TRANSALDOLASE"/>
    <property type="match status" value="1"/>
</dbReference>
<dbReference type="InterPro" id="IPR013785">
    <property type="entry name" value="Aldolase_TIM"/>
</dbReference>
<dbReference type="GO" id="GO:0005975">
    <property type="term" value="P:carbohydrate metabolic process"/>
    <property type="evidence" value="ECO:0007669"/>
    <property type="project" value="InterPro"/>
</dbReference>
<feature type="non-terminal residue" evidence="2">
    <location>
        <position position="175"/>
    </location>
</feature>
<organism evidence="2">
    <name type="scientific">marine sediment metagenome</name>
    <dbReference type="NCBI Taxonomy" id="412755"/>
    <lineage>
        <taxon>unclassified sequences</taxon>
        <taxon>metagenomes</taxon>
        <taxon>ecological metagenomes</taxon>
    </lineage>
</organism>
<evidence type="ECO:0000313" key="2">
    <source>
        <dbReference type="EMBL" id="GAI49963.1"/>
    </source>
</evidence>
<dbReference type="SUPFAM" id="SSF51569">
    <property type="entry name" value="Aldolase"/>
    <property type="match status" value="1"/>
</dbReference>
<reference evidence="2" key="1">
    <citation type="journal article" date="2014" name="Front. Microbiol.">
        <title>High frequency of phylogenetically diverse reductive dehalogenase-homologous genes in deep subseafloor sedimentary metagenomes.</title>
        <authorList>
            <person name="Kawai M."/>
            <person name="Futagami T."/>
            <person name="Toyoda A."/>
            <person name="Takaki Y."/>
            <person name="Nishi S."/>
            <person name="Hori S."/>
            <person name="Arai W."/>
            <person name="Tsubouchi T."/>
            <person name="Morono Y."/>
            <person name="Uchiyama I."/>
            <person name="Ito T."/>
            <person name="Fujiyama A."/>
            <person name="Inagaki F."/>
            <person name="Takami H."/>
        </authorList>
    </citation>
    <scope>NUCLEOTIDE SEQUENCE</scope>
    <source>
        <strain evidence="2">Expedition CK06-06</strain>
    </source>
</reference>
<comment type="caution">
    <text evidence="2">The sequence shown here is derived from an EMBL/GenBank/DDBJ whole genome shotgun (WGS) entry which is preliminary data.</text>
</comment>
<evidence type="ECO:0000256" key="1">
    <source>
        <dbReference type="ARBA" id="ARBA00023270"/>
    </source>
</evidence>
<evidence type="ECO:0008006" key="3">
    <source>
        <dbReference type="Google" id="ProtNLM"/>
    </source>
</evidence>
<keyword evidence="1" id="KW-0704">Schiff base</keyword>
<dbReference type="EMBL" id="BARV01040013">
    <property type="protein sequence ID" value="GAI49963.1"/>
    <property type="molecule type" value="Genomic_DNA"/>
</dbReference>
<feature type="non-terminal residue" evidence="2">
    <location>
        <position position="1"/>
    </location>
</feature>
<dbReference type="InterPro" id="IPR001585">
    <property type="entry name" value="TAL/FSA"/>
</dbReference>
<dbReference type="AlphaFoldDB" id="X1P294"/>
<name>X1P294_9ZZZZ</name>
<proteinExistence type="predicted"/>
<dbReference type="PANTHER" id="PTHR10683:SF40">
    <property type="entry name" value="FRUCTOSE-6-PHOSPHATE ALDOLASE 1-RELATED"/>
    <property type="match status" value="1"/>
</dbReference>
<protein>
    <recommendedName>
        <fullName evidence="3">Transaldolase</fullName>
    </recommendedName>
</protein>
<accession>X1P294</accession>